<dbReference type="PIRSF" id="PIRSF003113">
    <property type="entry name" value="BolA"/>
    <property type="match status" value="1"/>
</dbReference>
<dbReference type="Proteomes" id="UP000288716">
    <property type="component" value="Unassembled WGS sequence"/>
</dbReference>
<dbReference type="PANTHER" id="PTHR12735">
    <property type="entry name" value="BOLA-LIKE PROTEIN-RELATED"/>
    <property type="match status" value="1"/>
</dbReference>
<reference evidence="2 3" key="1">
    <citation type="journal article" date="2018" name="Gigascience">
        <title>Genomes of trombidid mites reveal novel predicted allergens and laterally-transferred genes associated with secondary metabolism.</title>
        <authorList>
            <person name="Dong X."/>
            <person name="Chaisiri K."/>
            <person name="Xia D."/>
            <person name="Armstrong S.D."/>
            <person name="Fang Y."/>
            <person name="Donnelly M.J."/>
            <person name="Kadowaki T."/>
            <person name="McGarry J.W."/>
            <person name="Darby A.C."/>
            <person name="Makepeace B.L."/>
        </authorList>
    </citation>
    <scope>NUCLEOTIDE SEQUENCE [LARGE SCALE GENOMIC DNA]</scope>
    <source>
        <strain evidence="2">UoL-UT</strain>
    </source>
</reference>
<dbReference type="GO" id="GO:0051604">
    <property type="term" value="P:protein maturation"/>
    <property type="evidence" value="ECO:0007669"/>
    <property type="project" value="InterPro"/>
</dbReference>
<sequence length="84" mass="9617">MPFSAEFIKSKLERELSTTHLEVNDVSDGCGAKFDCVIVTDKFDGKPLLQRHRMVNEVLKEEMPAIHAFSMKTLTSEQYNKLNK</sequence>
<dbReference type="GO" id="GO:0006879">
    <property type="term" value="P:intracellular iron ion homeostasis"/>
    <property type="evidence" value="ECO:0007669"/>
    <property type="project" value="InterPro"/>
</dbReference>
<dbReference type="GO" id="GO:0005829">
    <property type="term" value="C:cytosol"/>
    <property type="evidence" value="ECO:0007669"/>
    <property type="project" value="TreeGrafter"/>
</dbReference>
<evidence type="ECO:0000256" key="1">
    <source>
        <dbReference type="RuleBase" id="RU003860"/>
    </source>
</evidence>
<organism evidence="2 3">
    <name type="scientific">Leptotrombidium deliense</name>
    <dbReference type="NCBI Taxonomy" id="299467"/>
    <lineage>
        <taxon>Eukaryota</taxon>
        <taxon>Metazoa</taxon>
        <taxon>Ecdysozoa</taxon>
        <taxon>Arthropoda</taxon>
        <taxon>Chelicerata</taxon>
        <taxon>Arachnida</taxon>
        <taxon>Acari</taxon>
        <taxon>Acariformes</taxon>
        <taxon>Trombidiformes</taxon>
        <taxon>Prostigmata</taxon>
        <taxon>Anystina</taxon>
        <taxon>Parasitengona</taxon>
        <taxon>Trombiculoidea</taxon>
        <taxon>Trombiculidae</taxon>
        <taxon>Leptotrombidium</taxon>
    </lineage>
</organism>
<dbReference type="AlphaFoldDB" id="A0A443SDB9"/>
<dbReference type="SUPFAM" id="SSF82657">
    <property type="entry name" value="BolA-like"/>
    <property type="match status" value="1"/>
</dbReference>
<dbReference type="OrthoDB" id="4983at2759"/>
<dbReference type="InterPro" id="IPR036065">
    <property type="entry name" value="BolA-like_sf"/>
</dbReference>
<protein>
    <submittedName>
        <fullName evidence="2">BolA-like protein 2</fullName>
    </submittedName>
</protein>
<dbReference type="InterPro" id="IPR002634">
    <property type="entry name" value="BolA"/>
</dbReference>
<dbReference type="EMBL" id="NCKV01003627">
    <property type="protein sequence ID" value="RWS25514.1"/>
    <property type="molecule type" value="Genomic_DNA"/>
</dbReference>
<dbReference type="Pfam" id="PF01722">
    <property type="entry name" value="BolA"/>
    <property type="match status" value="1"/>
</dbReference>
<dbReference type="Gene3D" id="3.10.20.90">
    <property type="entry name" value="Phosphatidylinositol 3-kinase Catalytic Subunit, Chain A, domain 1"/>
    <property type="match status" value="1"/>
</dbReference>
<keyword evidence="3" id="KW-1185">Reference proteome</keyword>
<dbReference type="STRING" id="299467.A0A443SDB9"/>
<dbReference type="PANTHER" id="PTHR12735:SF27">
    <property type="entry name" value="BOLA-LIKE PROTEIN 2"/>
    <property type="match status" value="1"/>
</dbReference>
<dbReference type="GO" id="GO:0051537">
    <property type="term" value="F:2 iron, 2 sulfur cluster binding"/>
    <property type="evidence" value="ECO:0007669"/>
    <property type="project" value="InterPro"/>
</dbReference>
<name>A0A443SDB9_9ACAR</name>
<comment type="caution">
    <text evidence="2">The sequence shown here is derived from an EMBL/GenBank/DDBJ whole genome shotgun (WGS) entry which is preliminary data.</text>
</comment>
<dbReference type="GO" id="GO:0005634">
    <property type="term" value="C:nucleus"/>
    <property type="evidence" value="ECO:0007669"/>
    <property type="project" value="TreeGrafter"/>
</dbReference>
<dbReference type="InterPro" id="IPR045115">
    <property type="entry name" value="BOL2"/>
</dbReference>
<accession>A0A443SDB9</accession>
<dbReference type="VEuPathDB" id="VectorBase:LDEU006525"/>
<evidence type="ECO:0000313" key="2">
    <source>
        <dbReference type="EMBL" id="RWS25514.1"/>
    </source>
</evidence>
<evidence type="ECO:0000313" key="3">
    <source>
        <dbReference type="Proteomes" id="UP000288716"/>
    </source>
</evidence>
<proteinExistence type="inferred from homology"/>
<comment type="similarity">
    <text evidence="1">Belongs to the BolA/IbaG family.</text>
</comment>
<gene>
    <name evidence="2" type="ORF">B4U80_11188</name>
</gene>